<feature type="region of interest" description="Disordered" evidence="1">
    <location>
        <begin position="80"/>
        <end position="172"/>
    </location>
</feature>
<feature type="compositionally biased region" description="Low complexity" evidence="1">
    <location>
        <begin position="94"/>
        <end position="134"/>
    </location>
</feature>
<proteinExistence type="predicted"/>
<evidence type="ECO:0000256" key="1">
    <source>
        <dbReference type="SAM" id="MobiDB-lite"/>
    </source>
</evidence>
<dbReference type="Gramene" id="ONK66005">
    <property type="protein sequence ID" value="ONK66005"/>
    <property type="gene ID" value="A4U43_C06F3200"/>
</dbReference>
<accession>A0A5P1EJ66</accession>
<feature type="compositionally biased region" description="Basic residues" evidence="1">
    <location>
        <begin position="83"/>
        <end position="93"/>
    </location>
</feature>
<feature type="compositionally biased region" description="Basic and acidic residues" evidence="1">
    <location>
        <begin position="141"/>
        <end position="157"/>
    </location>
</feature>
<name>A0A5P1EJ66_ASPOF</name>
<sequence>MRHVCSRLNPSASFNNNNSRILLIPLPTPPLHRSPSSKPCICHHSPSPRPAHFTAATSALSSARSDCLDLLGPLLHRALPLPRRPRSRRRHLAPRGPGFSARPRNRTRAASPSPAPPSLLSARRPSPRLQSLPRRPSPIPDPRRVEQEKSRFFRRVPEMGQSRGPEIAAELA</sequence>
<evidence type="ECO:0000313" key="2">
    <source>
        <dbReference type="EMBL" id="ONK66005.1"/>
    </source>
</evidence>
<keyword evidence="3" id="KW-1185">Reference proteome</keyword>
<organism evidence="2 3">
    <name type="scientific">Asparagus officinalis</name>
    <name type="common">Garden asparagus</name>
    <dbReference type="NCBI Taxonomy" id="4686"/>
    <lineage>
        <taxon>Eukaryota</taxon>
        <taxon>Viridiplantae</taxon>
        <taxon>Streptophyta</taxon>
        <taxon>Embryophyta</taxon>
        <taxon>Tracheophyta</taxon>
        <taxon>Spermatophyta</taxon>
        <taxon>Magnoliopsida</taxon>
        <taxon>Liliopsida</taxon>
        <taxon>Asparagales</taxon>
        <taxon>Asparagaceae</taxon>
        <taxon>Asparagoideae</taxon>
        <taxon>Asparagus</taxon>
    </lineage>
</organism>
<dbReference type="EMBL" id="CM007386">
    <property type="protein sequence ID" value="ONK66005.1"/>
    <property type="molecule type" value="Genomic_DNA"/>
</dbReference>
<dbReference type="Proteomes" id="UP000243459">
    <property type="component" value="Chromosome 6"/>
</dbReference>
<reference evidence="3" key="1">
    <citation type="journal article" date="2017" name="Nat. Commun.">
        <title>The asparagus genome sheds light on the origin and evolution of a young Y chromosome.</title>
        <authorList>
            <person name="Harkess A."/>
            <person name="Zhou J."/>
            <person name="Xu C."/>
            <person name="Bowers J.E."/>
            <person name="Van der Hulst R."/>
            <person name="Ayyampalayam S."/>
            <person name="Mercati F."/>
            <person name="Riccardi P."/>
            <person name="McKain M.R."/>
            <person name="Kakrana A."/>
            <person name="Tang H."/>
            <person name="Ray J."/>
            <person name="Groenendijk J."/>
            <person name="Arikit S."/>
            <person name="Mathioni S.M."/>
            <person name="Nakano M."/>
            <person name="Shan H."/>
            <person name="Telgmann-Rauber A."/>
            <person name="Kanno A."/>
            <person name="Yue Z."/>
            <person name="Chen H."/>
            <person name="Li W."/>
            <person name="Chen Y."/>
            <person name="Xu X."/>
            <person name="Zhang Y."/>
            <person name="Luo S."/>
            <person name="Chen H."/>
            <person name="Gao J."/>
            <person name="Mao Z."/>
            <person name="Pires J.C."/>
            <person name="Luo M."/>
            <person name="Kudrna D."/>
            <person name="Wing R.A."/>
            <person name="Meyers B.C."/>
            <person name="Yi K."/>
            <person name="Kong H."/>
            <person name="Lavrijsen P."/>
            <person name="Sunseri F."/>
            <person name="Falavigna A."/>
            <person name="Ye Y."/>
            <person name="Leebens-Mack J.H."/>
            <person name="Chen G."/>
        </authorList>
    </citation>
    <scope>NUCLEOTIDE SEQUENCE [LARGE SCALE GENOMIC DNA]</scope>
    <source>
        <strain evidence="3">cv. DH0086</strain>
    </source>
</reference>
<protein>
    <submittedName>
        <fullName evidence="2">Uncharacterized protein</fullName>
    </submittedName>
</protein>
<gene>
    <name evidence="2" type="ORF">A4U43_C06F3200</name>
</gene>
<dbReference type="AlphaFoldDB" id="A0A5P1EJ66"/>
<evidence type="ECO:0000313" key="3">
    <source>
        <dbReference type="Proteomes" id="UP000243459"/>
    </source>
</evidence>